<gene>
    <name evidence="4" type="primary">PII-2_2</name>
    <name evidence="4" type="ORF">CFP56_010553</name>
</gene>
<dbReference type="InterPro" id="IPR032675">
    <property type="entry name" value="LRR_dom_sf"/>
</dbReference>
<dbReference type="Pfam" id="PF00560">
    <property type="entry name" value="LRR_1"/>
    <property type="match status" value="3"/>
</dbReference>
<evidence type="ECO:0000256" key="3">
    <source>
        <dbReference type="ARBA" id="ARBA00022737"/>
    </source>
</evidence>
<dbReference type="Gene3D" id="3.80.10.10">
    <property type="entry name" value="Ribonuclease Inhibitor"/>
    <property type="match status" value="1"/>
</dbReference>
<organism evidence="4 5">
    <name type="scientific">Quercus suber</name>
    <name type="common">Cork oak</name>
    <dbReference type="NCBI Taxonomy" id="58331"/>
    <lineage>
        <taxon>Eukaryota</taxon>
        <taxon>Viridiplantae</taxon>
        <taxon>Streptophyta</taxon>
        <taxon>Embryophyta</taxon>
        <taxon>Tracheophyta</taxon>
        <taxon>Spermatophyta</taxon>
        <taxon>Magnoliopsida</taxon>
        <taxon>eudicotyledons</taxon>
        <taxon>Gunneridae</taxon>
        <taxon>Pentapetalae</taxon>
        <taxon>rosids</taxon>
        <taxon>fabids</taxon>
        <taxon>Fagales</taxon>
        <taxon>Fagaceae</taxon>
        <taxon>Quercus</taxon>
    </lineage>
</organism>
<evidence type="ECO:0000313" key="5">
    <source>
        <dbReference type="Proteomes" id="UP000237347"/>
    </source>
</evidence>
<dbReference type="PANTHER" id="PTHR48062">
    <property type="entry name" value="RECEPTOR-LIKE PROTEIN 14"/>
    <property type="match status" value="1"/>
</dbReference>
<reference evidence="4 5" key="1">
    <citation type="journal article" date="2018" name="Sci. Data">
        <title>The draft genome sequence of cork oak.</title>
        <authorList>
            <person name="Ramos A.M."/>
            <person name="Usie A."/>
            <person name="Barbosa P."/>
            <person name="Barros P.M."/>
            <person name="Capote T."/>
            <person name="Chaves I."/>
            <person name="Simoes F."/>
            <person name="Abreu I."/>
            <person name="Carrasquinho I."/>
            <person name="Faro C."/>
            <person name="Guimaraes J.B."/>
            <person name="Mendonca D."/>
            <person name="Nobrega F."/>
            <person name="Rodrigues L."/>
            <person name="Saibo N.J.M."/>
            <person name="Varela M.C."/>
            <person name="Egas C."/>
            <person name="Matos J."/>
            <person name="Miguel C.M."/>
            <person name="Oliveira M.M."/>
            <person name="Ricardo C.P."/>
            <person name="Goncalves S."/>
        </authorList>
    </citation>
    <scope>NUCLEOTIDE SEQUENCE [LARGE SCALE GENOMIC DNA]</scope>
    <source>
        <strain evidence="5">cv. HL8</strain>
    </source>
</reference>
<evidence type="ECO:0000256" key="2">
    <source>
        <dbReference type="ARBA" id="ARBA00022614"/>
    </source>
</evidence>
<dbReference type="Proteomes" id="UP000237347">
    <property type="component" value="Unassembled WGS sequence"/>
</dbReference>
<dbReference type="InterPro" id="IPR051502">
    <property type="entry name" value="RLP_Defense_Trigger"/>
</dbReference>
<dbReference type="AlphaFoldDB" id="A0AAW0M7F0"/>
<dbReference type="InterPro" id="IPR001611">
    <property type="entry name" value="Leu-rich_rpt"/>
</dbReference>
<protein>
    <submittedName>
        <fullName evidence="4">Piriformospora indica-insensitive protein 2</fullName>
    </submittedName>
</protein>
<proteinExistence type="inferred from homology"/>
<dbReference type="EMBL" id="PKMF04000017">
    <property type="protein sequence ID" value="KAK7858747.1"/>
    <property type="molecule type" value="Genomic_DNA"/>
</dbReference>
<dbReference type="PANTHER" id="PTHR48062:SF23">
    <property type="entry name" value="PIRIFORMOSPORA INDICA-INSENSITIVE PROTEIN 2"/>
    <property type="match status" value="1"/>
</dbReference>
<name>A0AAW0M7F0_QUESU</name>
<sequence length="133" mass="14540">MSSLEELVLSNNPIGGDLMGLEWHNLHNLVILDLSNIGLTGEILESISKLKRLRFLGLSDNNLTGKLSPKLATLPCVSALYLNANNLTGELNFGDDFYRKVGRQFGAWNNPNLCYPVGLVSASHVPYGVKPCQ</sequence>
<accession>A0AAW0M7F0</accession>
<keyword evidence="5" id="KW-1185">Reference proteome</keyword>
<keyword evidence="3" id="KW-0677">Repeat</keyword>
<evidence type="ECO:0000313" key="4">
    <source>
        <dbReference type="EMBL" id="KAK7858747.1"/>
    </source>
</evidence>
<dbReference type="SUPFAM" id="SSF52058">
    <property type="entry name" value="L domain-like"/>
    <property type="match status" value="1"/>
</dbReference>
<comment type="caution">
    <text evidence="4">The sequence shown here is derived from an EMBL/GenBank/DDBJ whole genome shotgun (WGS) entry which is preliminary data.</text>
</comment>
<dbReference type="FunFam" id="3.80.10.10:FF:000375">
    <property type="entry name" value="Piriformospora indica-insensitive protein 2"/>
    <property type="match status" value="1"/>
</dbReference>
<evidence type="ECO:0000256" key="1">
    <source>
        <dbReference type="ARBA" id="ARBA00009592"/>
    </source>
</evidence>
<comment type="similarity">
    <text evidence="1">Belongs to the RLP family.</text>
</comment>
<keyword evidence="2" id="KW-0433">Leucine-rich repeat</keyword>